<organism evidence="1 2">
    <name type="scientific">Mumia zhuanghuii</name>
    <dbReference type="NCBI Taxonomy" id="2585211"/>
    <lineage>
        <taxon>Bacteria</taxon>
        <taxon>Bacillati</taxon>
        <taxon>Actinomycetota</taxon>
        <taxon>Actinomycetes</taxon>
        <taxon>Propionibacteriales</taxon>
        <taxon>Nocardioidaceae</taxon>
        <taxon>Mumia</taxon>
    </lineage>
</organism>
<dbReference type="RefSeq" id="WP_149767288.1">
    <property type="nucleotide sequence ID" value="NZ_VDFQ02000001.1"/>
</dbReference>
<evidence type="ECO:0000313" key="2">
    <source>
        <dbReference type="Proteomes" id="UP000307768"/>
    </source>
</evidence>
<dbReference type="OrthoDB" id="5168853at2"/>
<reference evidence="1 2" key="1">
    <citation type="submission" date="2019-09" db="EMBL/GenBank/DDBJ databases">
        <title>Mumia zhuanghuii sp. nov. isolated from the intestinal contents of plateau pika (Ochotona curzoniae) in the Qinghai-Tibet plateau of China.</title>
        <authorList>
            <person name="Tian Z."/>
        </authorList>
    </citation>
    <scope>NUCLEOTIDE SEQUENCE [LARGE SCALE GENOMIC DNA]</scope>
    <source>
        <strain evidence="2">350</strain>
    </source>
</reference>
<dbReference type="SUPFAM" id="SSF51905">
    <property type="entry name" value="FAD/NAD(P)-binding domain"/>
    <property type="match status" value="1"/>
</dbReference>
<gene>
    <name evidence="1" type="ORF">FE697_000550</name>
</gene>
<dbReference type="PANTHER" id="PTHR42877:SF4">
    <property type="entry name" value="FAD_NAD(P)-BINDING DOMAIN-CONTAINING PROTEIN-RELATED"/>
    <property type="match status" value="1"/>
</dbReference>
<dbReference type="AlphaFoldDB" id="A0A5Q6S2L8"/>
<evidence type="ECO:0000313" key="1">
    <source>
        <dbReference type="EMBL" id="KAA1424459.1"/>
    </source>
</evidence>
<dbReference type="EMBL" id="VDFQ02000001">
    <property type="protein sequence ID" value="KAA1424459.1"/>
    <property type="molecule type" value="Genomic_DNA"/>
</dbReference>
<dbReference type="Pfam" id="PF13738">
    <property type="entry name" value="Pyr_redox_3"/>
    <property type="match status" value="1"/>
</dbReference>
<proteinExistence type="predicted"/>
<accession>A0A5Q6S2L8</accession>
<dbReference type="PRINTS" id="PR00411">
    <property type="entry name" value="PNDRDTASEI"/>
</dbReference>
<dbReference type="InterPro" id="IPR036188">
    <property type="entry name" value="FAD/NAD-bd_sf"/>
</dbReference>
<comment type="caution">
    <text evidence="1">The sequence shown here is derived from an EMBL/GenBank/DDBJ whole genome shotgun (WGS) entry which is preliminary data.</text>
</comment>
<dbReference type="Proteomes" id="UP000307768">
    <property type="component" value="Unassembled WGS sequence"/>
</dbReference>
<name>A0A5Q6S2L8_9ACTN</name>
<dbReference type="Gene3D" id="3.50.50.60">
    <property type="entry name" value="FAD/NAD(P)-binding domain"/>
    <property type="match status" value="3"/>
</dbReference>
<dbReference type="PANTHER" id="PTHR42877">
    <property type="entry name" value="L-ORNITHINE N(5)-MONOOXYGENASE-RELATED"/>
    <property type="match status" value="1"/>
</dbReference>
<sequence>MITQDIVIVGTGFSGMGMAMKLAEAGRDDFVILEKADEVGGTWRDNTYPGCACDVPSHMYSFSYELNPRWSNSFSGQPEIWDYMRKVADEHGIRKRIHFGKEVVGAHWDDDRRRWAIHTSDGDVYDARVLVSGMGGLHIPNVPHIEGAESFTGPRFHSAEWDHSVDLTGKRIAVIGTGASAIQFVPIIAEQASHLTLFQRTPPWVLPKRDKPIGATKQAILERVPGANRVYRDALYWALESRAITFNGHVPAFLKIAEKVVHAHIARQVEDPAIREKLTPDYRLGCKRVLQSNDYYRTFNRDDVTLETTGVARIVPEGVVDADGTLHEADVIVYGTGFHVVDAFDHLNITGHDGVGMAEQFQRDGVETYLGINVTNFPNLFLMLGPNTALGHNSVVFMIEQQAKYIVRSLDTMDRLRADVMEPTRLAQDAYNADIQERVKKGIWTQGGCTSWYLDSQGNNRTIWPKFTFQYWWDTRKVREDDYVFSRSERRDKVAA</sequence>
<dbReference type="InterPro" id="IPR051209">
    <property type="entry name" value="FAD-bind_Monooxygenase_sf"/>
</dbReference>
<protein>
    <submittedName>
        <fullName evidence="1">NAD(P)/FAD-dependent oxidoreductase</fullName>
    </submittedName>
</protein>